<dbReference type="GO" id="GO:0016614">
    <property type="term" value="F:oxidoreductase activity, acting on CH-OH group of donors"/>
    <property type="evidence" value="ECO:0007669"/>
    <property type="project" value="UniProtKB-ARBA"/>
</dbReference>
<dbReference type="InterPro" id="IPR002347">
    <property type="entry name" value="SDR_fam"/>
</dbReference>
<dbReference type="InterPro" id="IPR020904">
    <property type="entry name" value="Sc_DH/Rdtase_CS"/>
</dbReference>
<proteinExistence type="inferred from homology"/>
<dbReference type="Proteomes" id="UP000807342">
    <property type="component" value="Unassembled WGS sequence"/>
</dbReference>
<comment type="caution">
    <text evidence="4">The sequence shown here is derived from an EMBL/GenBank/DDBJ whole genome shotgun (WGS) entry which is preliminary data.</text>
</comment>
<sequence length="329" mass="34256">MAKTDKTRKAQALVSNILDNLRPNGKSHSVSKSKSSSSHVMATTSLVGKVAVVTGSSRSIGAAIAKALGAEGANVVVNYVSDAGAAEEVASAIKSSGKGDAIAVRANAATIEGGRSLIDAAVQKWGHLDILVLNAGIMGSKVLADVDEAFFDSHIQTNVKAPLFTVKYALPHLSTRTLFLMSCKPAGGRIIFFSSSLTAASTVLPNALSYVASKGAIEQISRVLAKDLGGRGITVNTISPGPVDTPLFRTGKPNQVIDFISKQNPNNRLGLPEDIAPMVAFVASPAAQWLNGQNLRINGVSAFFSGTGAILMEFRRASLSNSLFPLNVL</sequence>
<name>A0A9P5X5Y7_9AGAR</name>
<dbReference type="PROSITE" id="PS00061">
    <property type="entry name" value="ADH_SHORT"/>
    <property type="match status" value="1"/>
</dbReference>
<dbReference type="FunFam" id="3.40.50.720:FF:000084">
    <property type="entry name" value="Short-chain dehydrogenase reductase"/>
    <property type="match status" value="1"/>
</dbReference>
<dbReference type="OrthoDB" id="5327538at2759"/>
<evidence type="ECO:0000313" key="5">
    <source>
        <dbReference type="Proteomes" id="UP000807342"/>
    </source>
</evidence>
<dbReference type="PRINTS" id="PR00081">
    <property type="entry name" value="GDHRDH"/>
</dbReference>
<keyword evidence="2" id="KW-0521">NADP</keyword>
<dbReference type="PRINTS" id="PR00080">
    <property type="entry name" value="SDRFAMILY"/>
</dbReference>
<reference evidence="4" key="1">
    <citation type="submission" date="2020-11" db="EMBL/GenBank/DDBJ databases">
        <authorList>
            <consortium name="DOE Joint Genome Institute"/>
            <person name="Ahrendt S."/>
            <person name="Riley R."/>
            <person name="Andreopoulos W."/>
            <person name="Labutti K."/>
            <person name="Pangilinan J."/>
            <person name="Ruiz-Duenas F.J."/>
            <person name="Barrasa J.M."/>
            <person name="Sanchez-Garcia M."/>
            <person name="Camarero S."/>
            <person name="Miyauchi S."/>
            <person name="Serrano A."/>
            <person name="Linde D."/>
            <person name="Babiker R."/>
            <person name="Drula E."/>
            <person name="Ayuso-Fernandez I."/>
            <person name="Pacheco R."/>
            <person name="Padilla G."/>
            <person name="Ferreira P."/>
            <person name="Barriuso J."/>
            <person name="Kellner H."/>
            <person name="Castanera R."/>
            <person name="Alfaro M."/>
            <person name="Ramirez L."/>
            <person name="Pisabarro A.G."/>
            <person name="Kuo A."/>
            <person name="Tritt A."/>
            <person name="Lipzen A."/>
            <person name="He G."/>
            <person name="Yan M."/>
            <person name="Ng V."/>
            <person name="Cullen D."/>
            <person name="Martin F."/>
            <person name="Rosso M.-N."/>
            <person name="Henrissat B."/>
            <person name="Hibbett D."/>
            <person name="Martinez A.T."/>
            <person name="Grigoriev I.V."/>
        </authorList>
    </citation>
    <scope>NUCLEOTIDE SEQUENCE</scope>
    <source>
        <strain evidence="4">MF-IS2</strain>
    </source>
</reference>
<accession>A0A9P5X5Y7</accession>
<evidence type="ECO:0000313" key="4">
    <source>
        <dbReference type="EMBL" id="KAF9445127.1"/>
    </source>
</evidence>
<evidence type="ECO:0000256" key="3">
    <source>
        <dbReference type="ARBA" id="ARBA00023002"/>
    </source>
</evidence>
<organism evidence="4 5">
    <name type="scientific">Macrolepiota fuliginosa MF-IS2</name>
    <dbReference type="NCBI Taxonomy" id="1400762"/>
    <lineage>
        <taxon>Eukaryota</taxon>
        <taxon>Fungi</taxon>
        <taxon>Dikarya</taxon>
        <taxon>Basidiomycota</taxon>
        <taxon>Agaricomycotina</taxon>
        <taxon>Agaricomycetes</taxon>
        <taxon>Agaricomycetidae</taxon>
        <taxon>Agaricales</taxon>
        <taxon>Agaricineae</taxon>
        <taxon>Agaricaceae</taxon>
        <taxon>Macrolepiota</taxon>
    </lineage>
</organism>
<dbReference type="Pfam" id="PF13561">
    <property type="entry name" value="adh_short_C2"/>
    <property type="match status" value="1"/>
</dbReference>
<evidence type="ECO:0000256" key="1">
    <source>
        <dbReference type="ARBA" id="ARBA00006484"/>
    </source>
</evidence>
<dbReference type="EMBL" id="MU151323">
    <property type="protein sequence ID" value="KAF9445127.1"/>
    <property type="molecule type" value="Genomic_DNA"/>
</dbReference>
<dbReference type="SUPFAM" id="SSF51735">
    <property type="entry name" value="NAD(P)-binding Rossmann-fold domains"/>
    <property type="match status" value="1"/>
</dbReference>
<dbReference type="PANTHER" id="PTHR48107:SF7">
    <property type="entry name" value="RE15974P"/>
    <property type="match status" value="1"/>
</dbReference>
<dbReference type="PANTHER" id="PTHR48107">
    <property type="entry name" value="NADPH-DEPENDENT ALDEHYDE REDUCTASE-LIKE PROTEIN, CHLOROPLASTIC-RELATED"/>
    <property type="match status" value="1"/>
</dbReference>
<dbReference type="InterPro" id="IPR036291">
    <property type="entry name" value="NAD(P)-bd_dom_sf"/>
</dbReference>
<keyword evidence="3" id="KW-0560">Oxidoreductase</keyword>
<dbReference type="AlphaFoldDB" id="A0A9P5X5Y7"/>
<protein>
    <submittedName>
        <fullName evidence="4">NAD(P)-binding protein</fullName>
    </submittedName>
</protein>
<gene>
    <name evidence="4" type="ORF">P691DRAFT_676279</name>
</gene>
<comment type="similarity">
    <text evidence="1">Belongs to the short-chain dehydrogenases/reductases (SDR) family.</text>
</comment>
<evidence type="ECO:0000256" key="2">
    <source>
        <dbReference type="ARBA" id="ARBA00022857"/>
    </source>
</evidence>
<dbReference type="Gene3D" id="3.40.50.720">
    <property type="entry name" value="NAD(P)-binding Rossmann-like Domain"/>
    <property type="match status" value="1"/>
</dbReference>
<keyword evidence="5" id="KW-1185">Reference proteome</keyword>